<proteinExistence type="predicted"/>
<dbReference type="PANTHER" id="PTHR11412:SF136">
    <property type="entry name" value="CD109 ANTIGEN"/>
    <property type="match status" value="1"/>
</dbReference>
<dbReference type="AlphaFoldDB" id="A0A084VE72"/>
<keyword evidence="1" id="KW-0732">Signal</keyword>
<organism evidence="4">
    <name type="scientific">Anopheles sinensis</name>
    <name type="common">Mosquito</name>
    <dbReference type="NCBI Taxonomy" id="74873"/>
    <lineage>
        <taxon>Eukaryota</taxon>
        <taxon>Metazoa</taxon>
        <taxon>Ecdysozoa</taxon>
        <taxon>Arthropoda</taxon>
        <taxon>Hexapoda</taxon>
        <taxon>Insecta</taxon>
        <taxon>Pterygota</taxon>
        <taxon>Neoptera</taxon>
        <taxon>Endopterygota</taxon>
        <taxon>Diptera</taxon>
        <taxon>Nematocera</taxon>
        <taxon>Culicoidea</taxon>
        <taxon>Culicidae</taxon>
        <taxon>Anophelinae</taxon>
        <taxon>Anopheles</taxon>
    </lineage>
</organism>
<evidence type="ECO:0000259" key="3">
    <source>
        <dbReference type="Pfam" id="PF17791"/>
    </source>
</evidence>
<dbReference type="EnsemblMetazoa" id="ASIC003383-RA">
    <property type="protein sequence ID" value="ASIC003383-PA"/>
    <property type="gene ID" value="ASIC003383"/>
</dbReference>
<dbReference type="InterPro" id="IPR041555">
    <property type="entry name" value="MG3"/>
</dbReference>
<dbReference type="Proteomes" id="UP000030765">
    <property type="component" value="Unassembled WGS sequence"/>
</dbReference>
<reference evidence="4 6" key="1">
    <citation type="journal article" date="2014" name="BMC Genomics">
        <title>Genome sequence of Anopheles sinensis provides insight into genetics basis of mosquito competence for malaria parasites.</title>
        <authorList>
            <person name="Zhou D."/>
            <person name="Zhang D."/>
            <person name="Ding G."/>
            <person name="Shi L."/>
            <person name="Hou Q."/>
            <person name="Ye Y."/>
            <person name="Xu Y."/>
            <person name="Zhou H."/>
            <person name="Xiong C."/>
            <person name="Li S."/>
            <person name="Yu J."/>
            <person name="Hong S."/>
            <person name="Yu X."/>
            <person name="Zou P."/>
            <person name="Chen C."/>
            <person name="Chang X."/>
            <person name="Wang W."/>
            <person name="Lv Y."/>
            <person name="Sun Y."/>
            <person name="Ma L."/>
            <person name="Shen B."/>
            <person name="Zhu C."/>
        </authorList>
    </citation>
    <scope>NUCLEOTIDE SEQUENCE [LARGE SCALE GENOMIC DNA]</scope>
</reference>
<evidence type="ECO:0000256" key="1">
    <source>
        <dbReference type="ARBA" id="ARBA00022729"/>
    </source>
</evidence>
<dbReference type="EMBL" id="ATLV01012251">
    <property type="status" value="NOT_ANNOTATED_CDS"/>
    <property type="molecule type" value="Genomic_DNA"/>
</dbReference>
<dbReference type="InterPro" id="IPR050473">
    <property type="entry name" value="A2M/Complement_sys"/>
</dbReference>
<dbReference type="STRING" id="74873.A0A084VE72"/>
<evidence type="ECO:0000313" key="4">
    <source>
        <dbReference type="EMBL" id="KFB36266.1"/>
    </source>
</evidence>
<keyword evidence="2" id="KW-0882">Thioester bond</keyword>
<gene>
    <name evidence="4" type="ORF">ZHAS_00003383</name>
</gene>
<dbReference type="PANTHER" id="PTHR11412">
    <property type="entry name" value="MACROGLOBULIN / COMPLEMENT"/>
    <property type="match status" value="1"/>
</dbReference>
<dbReference type="Pfam" id="PF17791">
    <property type="entry name" value="MG3"/>
    <property type="match status" value="1"/>
</dbReference>
<reference evidence="5" key="2">
    <citation type="submission" date="2020-05" db="UniProtKB">
        <authorList>
            <consortium name="EnsemblMetazoa"/>
        </authorList>
    </citation>
    <scope>IDENTIFICATION</scope>
</reference>
<feature type="domain" description="Macroglobulin" evidence="3">
    <location>
        <begin position="68"/>
        <end position="131"/>
    </location>
</feature>
<name>A0A084VE72_ANOSI</name>
<evidence type="ECO:0000256" key="2">
    <source>
        <dbReference type="ARBA" id="ARBA00022966"/>
    </source>
</evidence>
<dbReference type="Gene3D" id="2.60.40.1930">
    <property type="match status" value="1"/>
</dbReference>
<dbReference type="VEuPathDB" id="VectorBase:ASIC003383"/>
<accession>A0A084VE72</accession>
<evidence type="ECO:0000313" key="6">
    <source>
        <dbReference type="Proteomes" id="UP000030765"/>
    </source>
</evidence>
<protein>
    <submittedName>
        <fullName evidence="4">AGAP010830-PA-like protein</fullName>
    </submittedName>
    <submittedName>
        <fullName evidence="5">MG3 domain-containing protein</fullName>
    </submittedName>
</protein>
<evidence type="ECO:0000313" key="5">
    <source>
        <dbReference type="EnsemblMetazoa" id="ASIC003383-PA"/>
    </source>
</evidence>
<dbReference type="EMBL" id="KE524775">
    <property type="protein sequence ID" value="KFB36266.1"/>
    <property type="molecule type" value="Genomic_DNA"/>
</dbReference>
<dbReference type="Gene3D" id="2.60.40.1940">
    <property type="match status" value="1"/>
</dbReference>
<sequence length="173" mass="19394">MLHFHVNPLGNVTREWSEAPLNVGVFDGDFQLSAIPTLGPYHVTATVKGERLVSETFEVQDYVPTHIDVEVRLNSIPVLEDQGLNLTVSAKYPLGQPARGTARLDLYIEGDVLDQTKTVSMNGMANLQISFFKPPVILEEEHNVRLKVTFTDDLTSKSYPILRFKPSCYYDAI</sequence>
<keyword evidence="6" id="KW-1185">Reference proteome</keyword>